<reference evidence="2" key="1">
    <citation type="submission" date="2020-10" db="EMBL/GenBank/DDBJ databases">
        <authorList>
            <person name="Castelo-Branco R."/>
            <person name="Eusebio N."/>
            <person name="Adriana R."/>
            <person name="Vieira A."/>
            <person name="Brugerolle De Fraissinette N."/>
            <person name="Rezende De Castro R."/>
            <person name="Schneider M.P."/>
            <person name="Vasconcelos V."/>
            <person name="Leao P.N."/>
        </authorList>
    </citation>
    <scope>NUCLEOTIDE SEQUENCE</scope>
    <source>
        <strain evidence="2">LEGE 11467</strain>
    </source>
</reference>
<feature type="non-terminal residue" evidence="2">
    <location>
        <position position="1"/>
    </location>
</feature>
<evidence type="ECO:0000256" key="1">
    <source>
        <dbReference type="SAM" id="MobiDB-lite"/>
    </source>
</evidence>
<evidence type="ECO:0000313" key="2">
    <source>
        <dbReference type="EMBL" id="MBE9041323.1"/>
    </source>
</evidence>
<evidence type="ECO:0000313" key="3">
    <source>
        <dbReference type="Proteomes" id="UP000621799"/>
    </source>
</evidence>
<name>A0A928VZY4_9CYAN</name>
<organism evidence="2 3">
    <name type="scientific">Zarconia navalis LEGE 11467</name>
    <dbReference type="NCBI Taxonomy" id="1828826"/>
    <lineage>
        <taxon>Bacteria</taxon>
        <taxon>Bacillati</taxon>
        <taxon>Cyanobacteriota</taxon>
        <taxon>Cyanophyceae</taxon>
        <taxon>Oscillatoriophycideae</taxon>
        <taxon>Oscillatoriales</taxon>
        <taxon>Oscillatoriales incertae sedis</taxon>
        <taxon>Zarconia</taxon>
        <taxon>Zarconia navalis</taxon>
    </lineage>
</organism>
<comment type="caution">
    <text evidence="2">The sequence shown here is derived from an EMBL/GenBank/DDBJ whole genome shotgun (WGS) entry which is preliminary data.</text>
</comment>
<protein>
    <recommendedName>
        <fullName evidence="4">NlpC/P60 domain-containing protein</fullName>
    </recommendedName>
</protein>
<dbReference type="Proteomes" id="UP000621799">
    <property type="component" value="Unassembled WGS sequence"/>
</dbReference>
<evidence type="ECO:0008006" key="4">
    <source>
        <dbReference type="Google" id="ProtNLM"/>
    </source>
</evidence>
<dbReference type="EMBL" id="JADEXN010000180">
    <property type="protein sequence ID" value="MBE9041323.1"/>
    <property type="molecule type" value="Genomic_DNA"/>
</dbReference>
<keyword evidence="3" id="KW-1185">Reference proteome</keyword>
<sequence>PPPVQPPVTQPASYGNPPMQPPPVQPPAIANDLNARILTSALELRDMSSAEGPDGGVNACGWMMNKVLENAGIQSIGENPNYVPAVLSALQQGRGQQVSKETAKAGDLVIAAGEAHIGVGLTDGCSRVLSNSSGSASFSWESDADFDGWYEQYGGASVIYRLLQ</sequence>
<gene>
    <name evidence="2" type="ORF">IQ235_11080</name>
</gene>
<dbReference type="AlphaFoldDB" id="A0A928VZY4"/>
<proteinExistence type="predicted"/>
<feature type="region of interest" description="Disordered" evidence="1">
    <location>
        <begin position="1"/>
        <end position="29"/>
    </location>
</feature>
<accession>A0A928VZY4</accession>
<dbReference type="RefSeq" id="WP_264321536.1">
    <property type="nucleotide sequence ID" value="NZ_JADEXN010000180.1"/>
</dbReference>